<dbReference type="AlphaFoldDB" id="A0AAN6GA77"/>
<feature type="chain" id="PRO_5042930195" description="Dickkopf N-terminal cysteine-rich domain-containing protein" evidence="1">
    <location>
        <begin position="29"/>
        <end position="531"/>
    </location>
</feature>
<name>A0AAN6GA77_9BASI</name>
<protein>
    <recommendedName>
        <fullName evidence="4">Dickkopf N-terminal cysteine-rich domain-containing protein</fullName>
    </recommendedName>
</protein>
<evidence type="ECO:0008006" key="4">
    <source>
        <dbReference type="Google" id="ProtNLM"/>
    </source>
</evidence>
<reference evidence="2" key="1">
    <citation type="journal article" date="2023" name="PhytoFront">
        <title>Draft Genome Resources of Seven Strains of Tilletia horrida, Causal Agent of Kernel Smut of Rice.</title>
        <authorList>
            <person name="Khanal S."/>
            <person name="Antony Babu S."/>
            <person name="Zhou X.G."/>
        </authorList>
    </citation>
    <scope>NUCLEOTIDE SEQUENCE</scope>
    <source>
        <strain evidence="2">TX3</strain>
    </source>
</reference>
<dbReference type="EMBL" id="JAPDMQ010000583">
    <property type="protein sequence ID" value="KAK0522488.1"/>
    <property type="molecule type" value="Genomic_DNA"/>
</dbReference>
<comment type="caution">
    <text evidence="2">The sequence shown here is derived from an EMBL/GenBank/DDBJ whole genome shotgun (WGS) entry which is preliminary data.</text>
</comment>
<sequence>MWFTLKSRWTQLAVLLLAATSALQAVVGTPLDFDTDAPSFAVERATGKYVGATCSANDECFSKNCQLVNGTQKKTCQRQPFNGPCFQNNNCLSRKCSQGKCAASPLNGECNSVSDCANASSKVCSGGKCNARTTALLAPNSACSADGDCVSGHCESLRSCFDSTGLEGSCSPGALHCTRLPLGSTCANDGDCAEGFCRSGVCSTSRTGDACVSETQCVGTSICGTTGQCHTPSRRSLYPQDVCGSNTQCKSGRCVKDLLITDQLDTAFPYAGTGRTPYTQPTMCDYFRLGEPLCRDYVDCGPTGTCINGVCALGAQYDPCLLNQHCADICGLDGFCIPQQPAGSIEVGDPCTANSTCQTNRCELGFIYRPLPNVQPVTYQYVQDTVCVKARIDGPCQFDAQCEVGACRNGVCTQLNIGDSCSSYNECVTFRCTAGICELASTHTYCSLSSQCYSNACKPIYCAPGTPNCDPHTWCDPVPVLGTCRDDSDCDSVFDSVTCDLRDNTCRYRTNHACSSGVECLSGICAAGKCS</sequence>
<dbReference type="Proteomes" id="UP001176521">
    <property type="component" value="Unassembled WGS sequence"/>
</dbReference>
<proteinExistence type="predicted"/>
<gene>
    <name evidence="2" type="ORF">OC842_006451</name>
</gene>
<evidence type="ECO:0000313" key="2">
    <source>
        <dbReference type="EMBL" id="KAK0522488.1"/>
    </source>
</evidence>
<organism evidence="2 3">
    <name type="scientific">Tilletia horrida</name>
    <dbReference type="NCBI Taxonomy" id="155126"/>
    <lineage>
        <taxon>Eukaryota</taxon>
        <taxon>Fungi</taxon>
        <taxon>Dikarya</taxon>
        <taxon>Basidiomycota</taxon>
        <taxon>Ustilaginomycotina</taxon>
        <taxon>Exobasidiomycetes</taxon>
        <taxon>Tilletiales</taxon>
        <taxon>Tilletiaceae</taxon>
        <taxon>Tilletia</taxon>
    </lineage>
</organism>
<feature type="signal peptide" evidence="1">
    <location>
        <begin position="1"/>
        <end position="28"/>
    </location>
</feature>
<keyword evidence="3" id="KW-1185">Reference proteome</keyword>
<evidence type="ECO:0000256" key="1">
    <source>
        <dbReference type="SAM" id="SignalP"/>
    </source>
</evidence>
<evidence type="ECO:0000313" key="3">
    <source>
        <dbReference type="Proteomes" id="UP001176521"/>
    </source>
</evidence>
<keyword evidence="1" id="KW-0732">Signal</keyword>
<accession>A0AAN6GA77</accession>